<proteinExistence type="predicted"/>
<evidence type="ECO:0000313" key="2">
    <source>
        <dbReference type="Proteomes" id="UP000799755"/>
    </source>
</evidence>
<organism evidence="1 2">
    <name type="scientific">Lindgomyces ingoldianus</name>
    <dbReference type="NCBI Taxonomy" id="673940"/>
    <lineage>
        <taxon>Eukaryota</taxon>
        <taxon>Fungi</taxon>
        <taxon>Dikarya</taxon>
        <taxon>Ascomycota</taxon>
        <taxon>Pezizomycotina</taxon>
        <taxon>Dothideomycetes</taxon>
        <taxon>Pleosporomycetidae</taxon>
        <taxon>Pleosporales</taxon>
        <taxon>Lindgomycetaceae</taxon>
        <taxon>Lindgomyces</taxon>
    </lineage>
</organism>
<sequence>MAHFPWAGFLSLVAVFLLTVAAVVLLVLSNTTAVNKWQVKSVNIQPQVWLSVLSTLMDGLTAFALAGGATISFWRTTSRGTTLRNMYDIYESRAFLGAVDNLLHLRPNMVAISAILCLASTLRGPLFQRASVVNSNFVKEYFNDYELKVAQIIPPGYLYPNLTFTSASYDAVYDQYVERSPVYINHSSSTCRCLCTGKVKVRLELFHGYGFDIRCSSSKIAWDASVNSTVRRLYQDEDNSIGDAVPAFNTSASLQGFDGSDGDDKDRPAFEAVEGRGWFDVVNLFKTQPVCGGELSITRCSLHHAVVEYAVELRNHTIQLQHPHWQNDTLLFQTRVPLLPLSPSWNMFDALHNMSVDPPWGSTTHWPNFYMAQFNQEISIYSNGGGFITAGNDPRLLLGKRFLNGDINAVNCSSTFRDPTQFTLDRLREMAFRTAVAAANNVTDMNVLFGLSSLVEEGLPNIQNWTQRVSLKEQEKSIVFTISTPYLICAVVTSLLAVVAVVPLYWGWNELPFPASFNPLVVANAFDTPLLQHVEEREIEKYIRGRYGLRSVRFCRSGGGKEELSTDTRTEREKGTT</sequence>
<reference evidence="1" key="1">
    <citation type="journal article" date="2020" name="Stud. Mycol.">
        <title>101 Dothideomycetes genomes: a test case for predicting lifestyles and emergence of pathogens.</title>
        <authorList>
            <person name="Haridas S."/>
            <person name="Albert R."/>
            <person name="Binder M."/>
            <person name="Bloem J."/>
            <person name="Labutti K."/>
            <person name="Salamov A."/>
            <person name="Andreopoulos B."/>
            <person name="Baker S."/>
            <person name="Barry K."/>
            <person name="Bills G."/>
            <person name="Bluhm B."/>
            <person name="Cannon C."/>
            <person name="Castanera R."/>
            <person name="Culley D."/>
            <person name="Daum C."/>
            <person name="Ezra D."/>
            <person name="Gonzalez J."/>
            <person name="Henrissat B."/>
            <person name="Kuo A."/>
            <person name="Liang C."/>
            <person name="Lipzen A."/>
            <person name="Lutzoni F."/>
            <person name="Magnuson J."/>
            <person name="Mondo S."/>
            <person name="Nolan M."/>
            <person name="Ohm R."/>
            <person name="Pangilinan J."/>
            <person name="Park H.-J."/>
            <person name="Ramirez L."/>
            <person name="Alfaro M."/>
            <person name="Sun H."/>
            <person name="Tritt A."/>
            <person name="Yoshinaga Y."/>
            <person name="Zwiers L.-H."/>
            <person name="Turgeon B."/>
            <person name="Goodwin S."/>
            <person name="Spatafora J."/>
            <person name="Crous P."/>
            <person name="Grigoriev I."/>
        </authorList>
    </citation>
    <scope>NUCLEOTIDE SEQUENCE</scope>
    <source>
        <strain evidence="1">ATCC 200398</strain>
    </source>
</reference>
<gene>
    <name evidence="1" type="ORF">BDR25DRAFT_237763</name>
</gene>
<protein>
    <submittedName>
        <fullName evidence="1">Uncharacterized protein</fullName>
    </submittedName>
</protein>
<comment type="caution">
    <text evidence="1">The sequence shown here is derived from an EMBL/GenBank/DDBJ whole genome shotgun (WGS) entry which is preliminary data.</text>
</comment>
<evidence type="ECO:0000313" key="1">
    <source>
        <dbReference type="EMBL" id="KAF2466118.1"/>
    </source>
</evidence>
<keyword evidence="2" id="KW-1185">Reference proteome</keyword>
<dbReference type="Proteomes" id="UP000799755">
    <property type="component" value="Unassembled WGS sequence"/>
</dbReference>
<name>A0ACB6QHR5_9PLEO</name>
<dbReference type="EMBL" id="MU003526">
    <property type="protein sequence ID" value="KAF2466118.1"/>
    <property type="molecule type" value="Genomic_DNA"/>
</dbReference>
<accession>A0ACB6QHR5</accession>